<proteinExistence type="predicted"/>
<accession>A0ABD1UJ29</accession>
<protein>
    <submittedName>
        <fullName evidence="1">Uncharacterized protein</fullName>
    </submittedName>
</protein>
<organism evidence="1 2">
    <name type="scientific">Abeliophyllum distichum</name>
    <dbReference type="NCBI Taxonomy" id="126358"/>
    <lineage>
        <taxon>Eukaryota</taxon>
        <taxon>Viridiplantae</taxon>
        <taxon>Streptophyta</taxon>
        <taxon>Embryophyta</taxon>
        <taxon>Tracheophyta</taxon>
        <taxon>Spermatophyta</taxon>
        <taxon>Magnoliopsida</taxon>
        <taxon>eudicotyledons</taxon>
        <taxon>Gunneridae</taxon>
        <taxon>Pentapetalae</taxon>
        <taxon>asterids</taxon>
        <taxon>lamiids</taxon>
        <taxon>Lamiales</taxon>
        <taxon>Oleaceae</taxon>
        <taxon>Forsythieae</taxon>
        <taxon>Abeliophyllum</taxon>
    </lineage>
</organism>
<dbReference type="AlphaFoldDB" id="A0ABD1UJ29"/>
<comment type="caution">
    <text evidence="1">The sequence shown here is derived from an EMBL/GenBank/DDBJ whole genome shotgun (WGS) entry which is preliminary data.</text>
</comment>
<dbReference type="Proteomes" id="UP001604336">
    <property type="component" value="Unassembled WGS sequence"/>
</dbReference>
<reference evidence="2" key="1">
    <citation type="submission" date="2024-07" db="EMBL/GenBank/DDBJ databases">
        <title>Two chromosome-level genome assemblies of Korean endemic species Abeliophyllum distichum and Forsythia ovata (Oleaceae).</title>
        <authorList>
            <person name="Jang H."/>
        </authorList>
    </citation>
    <scope>NUCLEOTIDE SEQUENCE [LARGE SCALE GENOMIC DNA]</scope>
</reference>
<keyword evidence="2" id="KW-1185">Reference proteome</keyword>
<evidence type="ECO:0000313" key="2">
    <source>
        <dbReference type="Proteomes" id="UP001604336"/>
    </source>
</evidence>
<dbReference type="EMBL" id="JBFOLK010000003">
    <property type="protein sequence ID" value="KAL2524947.1"/>
    <property type="molecule type" value="Genomic_DNA"/>
</dbReference>
<name>A0ABD1UJ29_9LAMI</name>
<evidence type="ECO:0000313" key="1">
    <source>
        <dbReference type="EMBL" id="KAL2524947.1"/>
    </source>
</evidence>
<gene>
    <name evidence="1" type="ORF">Adt_10001</name>
</gene>
<sequence>METTKIVSNLPLIPSVITNREEASDVDTEDGAIFLLAAKWEKSPTRLFSCKRGRNCAGSSNDALAGEGLQLQRGRAWRREGLREGRGCAVAKVGAARTRISRREPVAGEGRTDFAKRTSSQRSDFSRDQIPWRFRADITHRFGGYAGWVPKLRGVIRFQNANVD</sequence>